<keyword evidence="3" id="KW-1185">Reference proteome</keyword>
<evidence type="ECO:0000256" key="1">
    <source>
        <dbReference type="SAM" id="MobiDB-lite"/>
    </source>
</evidence>
<organism evidence="2 3">
    <name type="scientific">Colletotrichum orchidophilum</name>
    <dbReference type="NCBI Taxonomy" id="1209926"/>
    <lineage>
        <taxon>Eukaryota</taxon>
        <taxon>Fungi</taxon>
        <taxon>Dikarya</taxon>
        <taxon>Ascomycota</taxon>
        <taxon>Pezizomycotina</taxon>
        <taxon>Sordariomycetes</taxon>
        <taxon>Hypocreomycetidae</taxon>
        <taxon>Glomerellales</taxon>
        <taxon>Glomerellaceae</taxon>
        <taxon>Colletotrichum</taxon>
    </lineage>
</organism>
<dbReference type="EMBL" id="MJBS01000276">
    <property type="protein sequence ID" value="OHE90348.1"/>
    <property type="molecule type" value="Genomic_DNA"/>
</dbReference>
<reference evidence="2 3" key="1">
    <citation type="submission" date="2016-09" db="EMBL/GenBank/DDBJ databases">
        <authorList>
            <person name="Capua I."/>
            <person name="De Benedictis P."/>
            <person name="Joannis T."/>
            <person name="Lombin L.H."/>
            <person name="Cattoli G."/>
        </authorList>
    </citation>
    <scope>NUCLEOTIDE SEQUENCE [LARGE SCALE GENOMIC DNA]</scope>
    <source>
        <strain evidence="2 3">IMI 309357</strain>
    </source>
</reference>
<protein>
    <submittedName>
        <fullName evidence="2">FluG domain-containing protein</fullName>
    </submittedName>
</protein>
<dbReference type="STRING" id="1209926.A0A1G4AME3"/>
<comment type="caution">
    <text evidence="2">The sequence shown here is derived from an EMBL/GenBank/DDBJ whole genome shotgun (WGS) entry which is preliminary data.</text>
</comment>
<dbReference type="GeneID" id="34567482"/>
<gene>
    <name evidence="2" type="ORF">CORC01_14361</name>
</gene>
<proteinExistence type="predicted"/>
<dbReference type="AlphaFoldDB" id="A0A1G4AME3"/>
<name>A0A1G4AME3_9PEZI</name>
<dbReference type="Proteomes" id="UP000176998">
    <property type="component" value="Unassembled WGS sequence"/>
</dbReference>
<dbReference type="OrthoDB" id="4485682at2759"/>
<feature type="compositionally biased region" description="Basic residues" evidence="1">
    <location>
        <begin position="130"/>
        <end position="141"/>
    </location>
</feature>
<accession>A0A1G4AME3</accession>
<dbReference type="RefSeq" id="XP_022467525.1">
    <property type="nucleotide sequence ID" value="XM_022625972.1"/>
</dbReference>
<evidence type="ECO:0000313" key="2">
    <source>
        <dbReference type="EMBL" id="OHE90348.1"/>
    </source>
</evidence>
<sequence>MELWTEAIDLMVTLCDKRETVRRDRIRTHPQSKPFPLLLDPNQCPDCVGDGRLSLEERTFKYCRPTVRNDHFDDQHLVERERAVQRGDPIRCNHPQCQDDPNIVTLDEFRRHVQNSHGVSLRTSGQVTQRRSKKVKRRRMAKGTEVPN</sequence>
<feature type="compositionally biased region" description="Polar residues" evidence="1">
    <location>
        <begin position="115"/>
        <end position="129"/>
    </location>
</feature>
<evidence type="ECO:0000313" key="3">
    <source>
        <dbReference type="Proteomes" id="UP000176998"/>
    </source>
</evidence>
<feature type="region of interest" description="Disordered" evidence="1">
    <location>
        <begin position="115"/>
        <end position="148"/>
    </location>
</feature>